<evidence type="ECO:0000256" key="8">
    <source>
        <dbReference type="SAM" id="SignalP"/>
    </source>
</evidence>
<dbReference type="InterPro" id="IPR006977">
    <property type="entry name" value="Yip1_dom"/>
</dbReference>
<reference evidence="10 11" key="1">
    <citation type="submission" date="2018-06" db="EMBL/GenBank/DDBJ databases">
        <title>Paenibacillus montanisoli sp. nov., isolated from mountain area soil.</title>
        <authorList>
            <person name="Wu M."/>
        </authorList>
    </citation>
    <scope>NUCLEOTIDE SEQUENCE [LARGE SCALE GENOMIC DNA]</scope>
    <source>
        <strain evidence="10 11">RA17</strain>
    </source>
</reference>
<evidence type="ECO:0000256" key="5">
    <source>
        <dbReference type="ARBA" id="ARBA00023136"/>
    </source>
</evidence>
<dbReference type="SUPFAM" id="SSF101898">
    <property type="entry name" value="NHL repeat"/>
    <property type="match status" value="1"/>
</dbReference>
<proteinExistence type="predicted"/>
<dbReference type="Gene3D" id="2.120.10.30">
    <property type="entry name" value="TolB, C-terminal domain"/>
    <property type="match status" value="1"/>
</dbReference>
<keyword evidence="11" id="KW-1185">Reference proteome</keyword>
<feature type="signal peptide" evidence="8">
    <location>
        <begin position="1"/>
        <end position="29"/>
    </location>
</feature>
<feature type="repeat" description="NHL" evidence="6">
    <location>
        <begin position="107"/>
        <end position="148"/>
    </location>
</feature>
<dbReference type="Pfam" id="PF04893">
    <property type="entry name" value="Yip1"/>
    <property type="match status" value="1"/>
</dbReference>
<dbReference type="Pfam" id="PF01436">
    <property type="entry name" value="NHL"/>
    <property type="match status" value="1"/>
</dbReference>
<dbReference type="EMBL" id="QLUW01000001">
    <property type="protein sequence ID" value="RAP77602.1"/>
    <property type="molecule type" value="Genomic_DNA"/>
</dbReference>
<feature type="chain" id="PRO_5016397530" description="Yip1 domain-containing protein" evidence="8">
    <location>
        <begin position="30"/>
        <end position="691"/>
    </location>
</feature>
<dbReference type="InterPro" id="IPR001258">
    <property type="entry name" value="NHL_repeat"/>
</dbReference>
<dbReference type="SUPFAM" id="SSF48452">
    <property type="entry name" value="TPR-like"/>
    <property type="match status" value="1"/>
</dbReference>
<keyword evidence="4 7" id="KW-1133">Transmembrane helix</keyword>
<dbReference type="InterPro" id="IPR011990">
    <property type="entry name" value="TPR-like_helical_dom_sf"/>
</dbReference>
<dbReference type="OrthoDB" id="9799230at2"/>
<keyword evidence="2 7" id="KW-0812">Transmembrane</keyword>
<dbReference type="Gene3D" id="1.25.40.10">
    <property type="entry name" value="Tetratricopeptide repeat domain"/>
    <property type="match status" value="1"/>
</dbReference>
<dbReference type="PROSITE" id="PS51125">
    <property type="entry name" value="NHL"/>
    <property type="match status" value="2"/>
</dbReference>
<evidence type="ECO:0000256" key="6">
    <source>
        <dbReference type="PROSITE-ProRule" id="PRU00504"/>
    </source>
</evidence>
<dbReference type="GO" id="GO:0016020">
    <property type="term" value="C:membrane"/>
    <property type="evidence" value="ECO:0007669"/>
    <property type="project" value="UniProtKB-SubCell"/>
</dbReference>
<keyword evidence="8" id="KW-0732">Signal</keyword>
<evidence type="ECO:0000313" key="11">
    <source>
        <dbReference type="Proteomes" id="UP000249260"/>
    </source>
</evidence>
<feature type="transmembrane region" description="Helical" evidence="7">
    <location>
        <begin position="554"/>
        <end position="575"/>
    </location>
</feature>
<dbReference type="AlphaFoldDB" id="A0A328U691"/>
<evidence type="ECO:0000256" key="3">
    <source>
        <dbReference type="ARBA" id="ARBA00022737"/>
    </source>
</evidence>
<dbReference type="InterPro" id="IPR011042">
    <property type="entry name" value="6-blade_b-propeller_TolB-like"/>
</dbReference>
<name>A0A328U691_9BACL</name>
<protein>
    <recommendedName>
        <fullName evidence="9">Yip1 domain-containing protein</fullName>
    </recommendedName>
</protein>
<dbReference type="CDD" id="cd05819">
    <property type="entry name" value="NHL"/>
    <property type="match status" value="1"/>
</dbReference>
<organism evidence="10 11">
    <name type="scientific">Paenibacillus montanisoli</name>
    <dbReference type="NCBI Taxonomy" id="2081970"/>
    <lineage>
        <taxon>Bacteria</taxon>
        <taxon>Bacillati</taxon>
        <taxon>Bacillota</taxon>
        <taxon>Bacilli</taxon>
        <taxon>Bacillales</taxon>
        <taxon>Paenibacillaceae</taxon>
        <taxon>Paenibacillus</taxon>
    </lineage>
</organism>
<feature type="transmembrane region" description="Helical" evidence="7">
    <location>
        <begin position="615"/>
        <end position="636"/>
    </location>
</feature>
<dbReference type="Gene3D" id="2.40.10.500">
    <property type="match status" value="1"/>
</dbReference>
<feature type="transmembrane region" description="Helical" evidence="7">
    <location>
        <begin position="447"/>
        <end position="465"/>
    </location>
</feature>
<feature type="transmembrane region" description="Helical" evidence="7">
    <location>
        <begin position="515"/>
        <end position="534"/>
    </location>
</feature>
<evidence type="ECO:0000256" key="7">
    <source>
        <dbReference type="SAM" id="Phobius"/>
    </source>
</evidence>
<feature type="transmembrane region" description="Helical" evidence="7">
    <location>
        <begin position="648"/>
        <end position="671"/>
    </location>
</feature>
<dbReference type="GO" id="GO:0008270">
    <property type="term" value="F:zinc ion binding"/>
    <property type="evidence" value="ECO:0007669"/>
    <property type="project" value="UniProtKB-KW"/>
</dbReference>
<comment type="caution">
    <text evidence="10">The sequence shown here is derived from an EMBL/GenBank/DDBJ whole genome shotgun (WGS) entry which is preliminary data.</text>
</comment>
<dbReference type="PANTHER" id="PTHR24104:SF25">
    <property type="entry name" value="PROTEIN LIN-41"/>
    <property type="match status" value="1"/>
</dbReference>
<gene>
    <name evidence="10" type="ORF">DL346_03750</name>
</gene>
<keyword evidence="5 7" id="KW-0472">Membrane</keyword>
<feature type="repeat" description="NHL" evidence="6">
    <location>
        <begin position="330"/>
        <end position="360"/>
    </location>
</feature>
<feature type="transmembrane region" description="Helical" evidence="7">
    <location>
        <begin position="587"/>
        <end position="609"/>
    </location>
</feature>
<evidence type="ECO:0000259" key="9">
    <source>
        <dbReference type="Pfam" id="PF04893"/>
    </source>
</evidence>
<keyword evidence="3" id="KW-0677">Repeat</keyword>
<accession>A0A328U691</accession>
<evidence type="ECO:0000256" key="1">
    <source>
        <dbReference type="ARBA" id="ARBA00004141"/>
    </source>
</evidence>
<dbReference type="PANTHER" id="PTHR24104">
    <property type="entry name" value="E3 UBIQUITIN-PROTEIN LIGASE NHLRC1-RELATED"/>
    <property type="match status" value="1"/>
</dbReference>
<evidence type="ECO:0000256" key="2">
    <source>
        <dbReference type="ARBA" id="ARBA00022692"/>
    </source>
</evidence>
<sequence length="691" mass="78238">MRRRTMSRFRWLTLLVAAALLFGSTTAYADSPYPTFTIDEEGHGIMMQNAYLPVGAIDGYSIFGENEALSNGKVELKNPQDIFVDNQDHVYVADTGNARIVELDSWGNFIRIIGDGDLKQPKGVFVTDEKEIYVADYGKQSVVVFDKDGKLKQTIGKPKSKLYGKDTPFKPQKVIVDKRGSIYIIGEGLIQGLVRLDKEGKFLGYFGGNRAGFNLLKTLQRMFYTKKQLSKMTREMPISPTNISVDQEGLIYTSTAGINGGAIKKLNVAGKDLLGGAFSLNQISDITTDSMGNIYAVDAGEGMILEYNRDGNLMFLFSYNDTGEQRLGLLRAPTGVSVTSDGRLLVLSGERGNIQVFQPTAFTKLVHEALGLYLDGKYVQSREPWNEVLRQNSLFSLAHTGIGLAYFKEGKYQEAFEKFKFSKNKKEYSNAYWELRREWIMKHAVDVAVGFAIAIAAWIAIRFAYRRYQFGKPVVVAWLKVTRQWFVAQLLHIFRMLRHPIEGYYELEHNNKASVASATVLLAILFGVRMFELYTTNFLFASMEPIQINFVTELLKLLIPLFAWMISNYLVSVINDGEGSFKNIYKGTIYALSPYIIFAIPLAILSRALTLMEGVIYNYSYNFVILWCVLLMFIMVKEIHGYEIKETVRNIVLTLVGMIIMAFVAFILFGLSNQVWEFVYSLFQEVNLRVQ</sequence>
<dbReference type="Proteomes" id="UP000249260">
    <property type="component" value="Unassembled WGS sequence"/>
</dbReference>
<evidence type="ECO:0000313" key="10">
    <source>
        <dbReference type="EMBL" id="RAP77602.1"/>
    </source>
</evidence>
<feature type="domain" description="Yip1" evidence="9">
    <location>
        <begin position="495"/>
        <end position="665"/>
    </location>
</feature>
<dbReference type="InterPro" id="IPR050952">
    <property type="entry name" value="TRIM-NHL_E3_ligases"/>
</dbReference>
<evidence type="ECO:0000256" key="4">
    <source>
        <dbReference type="ARBA" id="ARBA00022989"/>
    </source>
</evidence>
<comment type="subcellular location">
    <subcellularLocation>
        <location evidence="1">Membrane</location>
        <topology evidence="1">Multi-pass membrane protein</topology>
    </subcellularLocation>
</comment>